<dbReference type="Proteomes" id="UP001577267">
    <property type="component" value="Unassembled WGS sequence"/>
</dbReference>
<evidence type="ECO:0000256" key="1">
    <source>
        <dbReference type="SAM" id="MobiDB-lite"/>
    </source>
</evidence>
<keyword evidence="3" id="KW-1185">Reference proteome</keyword>
<feature type="compositionally biased region" description="Gly residues" evidence="1">
    <location>
        <begin position="295"/>
        <end position="305"/>
    </location>
</feature>
<reference evidence="2 3" key="1">
    <citation type="submission" date="2024-09" db="EMBL/GenBank/DDBJ databases">
        <title>Draft genome sequence of multifaceted antimicrobials producing Streptomyces sp. strain FH1.</title>
        <authorList>
            <person name="Hassan F."/>
            <person name="Ali H."/>
            <person name="Hassan N."/>
            <person name="Nawaz A."/>
        </authorList>
    </citation>
    <scope>NUCLEOTIDE SEQUENCE [LARGE SCALE GENOMIC DNA]</scope>
    <source>
        <strain evidence="2 3">FH1</strain>
    </source>
</reference>
<organism evidence="2 3">
    <name type="scientific">Streptomyces carpaticus</name>
    <dbReference type="NCBI Taxonomy" id="285558"/>
    <lineage>
        <taxon>Bacteria</taxon>
        <taxon>Bacillati</taxon>
        <taxon>Actinomycetota</taxon>
        <taxon>Actinomycetes</taxon>
        <taxon>Kitasatosporales</taxon>
        <taxon>Streptomycetaceae</taxon>
        <taxon>Streptomyces</taxon>
    </lineage>
</organism>
<comment type="caution">
    <text evidence="2">The sequence shown here is derived from an EMBL/GenBank/DDBJ whole genome shotgun (WGS) entry which is preliminary data.</text>
</comment>
<feature type="compositionally biased region" description="Polar residues" evidence="1">
    <location>
        <begin position="193"/>
        <end position="215"/>
    </location>
</feature>
<feature type="compositionally biased region" description="Basic residues" evidence="1">
    <location>
        <begin position="466"/>
        <end position="477"/>
    </location>
</feature>
<accession>A0ABV4ZQN2</accession>
<proteinExistence type="predicted"/>
<feature type="compositionally biased region" description="Pro residues" evidence="1">
    <location>
        <begin position="252"/>
        <end position="263"/>
    </location>
</feature>
<name>A0ABV4ZQN2_9ACTN</name>
<dbReference type="RefSeq" id="WP_375064334.1">
    <property type="nucleotide sequence ID" value="NZ_JBHGBT010000018.1"/>
</dbReference>
<protein>
    <recommendedName>
        <fullName evidence="4">PPE domain-containing protein</fullName>
    </recommendedName>
</protein>
<sequence length="485" mass="49466">MDFEDLESATHEQLAALLNGANPDALIGRGEALINVARAVSQVGAVVAHQMRVLEWEGETATVLREWAARFEADSEHLKMYTNTIGLAMRTSGAALKEAISSMPPVPETTPVPDSGSQQAFGTYLGAGSLSGNEQVRQEAIGVISRLGQAYTVASTAIRTLPEPHFTPLLPPEEIGVAQPPAAFRPEGGGESTGQQPARSGVLQSEANAQQTQNLLGPPSQWAGTVPAQSQDVADGGVGTSLDSVGVVPNGAAPPVPSAPPPAVVERPVMPGGGGPVQQPVVGPAPGWPPPGHPGPGRSGGGGGQVPPPGRGPVLRPGETSAGGGRVPSGPPSVPGGQQPPVGRPPYNPGVPGGQQNPLGRPSATGPGGGNPWGKANNYGLLGGRPGSNAKPTVASRIPPGGVIQPGMNPTNSRLTPTRKPEQPDQPRGTYGKATVDGRTPAGGRGEHRRGLPKPTGVIGLPGQTRRTKKNKKKKRNESKDDRQS</sequence>
<gene>
    <name evidence="2" type="ORF">ACE11A_18965</name>
</gene>
<dbReference type="EMBL" id="JBHGBT010000018">
    <property type="protein sequence ID" value="MFB4196425.1"/>
    <property type="molecule type" value="Genomic_DNA"/>
</dbReference>
<feature type="region of interest" description="Disordered" evidence="1">
    <location>
        <begin position="170"/>
        <end position="485"/>
    </location>
</feature>
<evidence type="ECO:0008006" key="4">
    <source>
        <dbReference type="Google" id="ProtNLM"/>
    </source>
</evidence>
<evidence type="ECO:0000313" key="3">
    <source>
        <dbReference type="Proteomes" id="UP001577267"/>
    </source>
</evidence>
<evidence type="ECO:0000313" key="2">
    <source>
        <dbReference type="EMBL" id="MFB4196425.1"/>
    </source>
</evidence>